<dbReference type="HOGENOM" id="CLU_010194_1_0_1"/>
<dbReference type="InterPro" id="IPR036291">
    <property type="entry name" value="NAD(P)-bd_dom_sf"/>
</dbReference>
<comment type="caution">
    <text evidence="4">The sequence shown here is derived from an EMBL/GenBank/DDBJ whole genome shotgun (WGS) entry which is preliminary data.</text>
</comment>
<dbReference type="GeneID" id="25287872"/>
<dbReference type="Proteomes" id="UP000027920">
    <property type="component" value="Unassembled WGS sequence"/>
</dbReference>
<dbReference type="GO" id="GO:0016491">
    <property type="term" value="F:oxidoreductase activity"/>
    <property type="evidence" value="ECO:0007669"/>
    <property type="project" value="UniProtKB-KW"/>
</dbReference>
<evidence type="ECO:0000256" key="1">
    <source>
        <dbReference type="ARBA" id="ARBA00006484"/>
    </source>
</evidence>
<dbReference type="Pfam" id="PF13561">
    <property type="entry name" value="adh_short_C2"/>
    <property type="match status" value="1"/>
</dbReference>
<evidence type="ECO:0000256" key="2">
    <source>
        <dbReference type="ARBA" id="ARBA00022857"/>
    </source>
</evidence>
<dbReference type="FunFam" id="3.40.50.720:FF:000084">
    <property type="entry name" value="Short-chain dehydrogenase reductase"/>
    <property type="match status" value="1"/>
</dbReference>
<dbReference type="InterPro" id="IPR002347">
    <property type="entry name" value="SDR_fam"/>
</dbReference>
<sequence length="265" mass="28026">MSAKLQGKVCVITGAGHGFGEAIAKRFAEEGARIVIADINPEKGGKVEGEIRSAHGQEAALFHKTNVTSQASWVKMCDAALKTFGKIDIVVNNAGTTYAKKDSHTVTEEEYDKVINVNMKSIFLSVAVIMPHFLKQNAGIILNVSSVGGIRVKNGLVWYGGTKAFVNKITEGLASEYGHSGIRVNSVCPILAYTDLWSFMGVEDTPENRAKFEAAFPLGSALKSNSSLGYVANTAVYLCSDDAAFVSGVNLPVDGAATIYAPGGS</sequence>
<dbReference type="NCBIfam" id="NF005559">
    <property type="entry name" value="PRK07231.1"/>
    <property type="match status" value="1"/>
</dbReference>
<accession>A0A072P5R6</accession>
<dbReference type="RefSeq" id="XP_013253550.1">
    <property type="nucleotide sequence ID" value="XM_013398096.1"/>
</dbReference>
<dbReference type="PANTHER" id="PTHR43639:SF1">
    <property type="entry name" value="SHORT-CHAIN DEHYDROGENASE_REDUCTASE FAMILY PROTEIN"/>
    <property type="match status" value="1"/>
</dbReference>
<evidence type="ECO:0000256" key="3">
    <source>
        <dbReference type="ARBA" id="ARBA00023002"/>
    </source>
</evidence>
<organism evidence="4 5">
    <name type="scientific">Exophiala aquamarina CBS 119918</name>
    <dbReference type="NCBI Taxonomy" id="1182545"/>
    <lineage>
        <taxon>Eukaryota</taxon>
        <taxon>Fungi</taxon>
        <taxon>Dikarya</taxon>
        <taxon>Ascomycota</taxon>
        <taxon>Pezizomycotina</taxon>
        <taxon>Eurotiomycetes</taxon>
        <taxon>Chaetothyriomycetidae</taxon>
        <taxon>Chaetothyriales</taxon>
        <taxon>Herpotrichiellaceae</taxon>
        <taxon>Exophiala</taxon>
    </lineage>
</organism>
<keyword evidence="2" id="KW-0521">NADP</keyword>
<dbReference type="AlphaFoldDB" id="A0A072P5R6"/>
<reference evidence="4 5" key="1">
    <citation type="submission" date="2013-03" db="EMBL/GenBank/DDBJ databases">
        <title>The Genome Sequence of Exophiala aquamarina CBS 119918.</title>
        <authorList>
            <consortium name="The Broad Institute Genomics Platform"/>
            <person name="Cuomo C."/>
            <person name="de Hoog S."/>
            <person name="Gorbushina A."/>
            <person name="Walker B."/>
            <person name="Young S.K."/>
            <person name="Zeng Q."/>
            <person name="Gargeya S."/>
            <person name="Fitzgerald M."/>
            <person name="Haas B."/>
            <person name="Abouelleil A."/>
            <person name="Allen A.W."/>
            <person name="Alvarado L."/>
            <person name="Arachchi H.M."/>
            <person name="Berlin A.M."/>
            <person name="Chapman S.B."/>
            <person name="Gainer-Dewar J."/>
            <person name="Goldberg J."/>
            <person name="Griggs A."/>
            <person name="Gujja S."/>
            <person name="Hansen M."/>
            <person name="Howarth C."/>
            <person name="Imamovic A."/>
            <person name="Ireland A."/>
            <person name="Larimer J."/>
            <person name="McCowan C."/>
            <person name="Murphy C."/>
            <person name="Pearson M."/>
            <person name="Poon T.W."/>
            <person name="Priest M."/>
            <person name="Roberts A."/>
            <person name="Saif S."/>
            <person name="Shea T."/>
            <person name="Sisk P."/>
            <person name="Sykes S."/>
            <person name="Wortman J."/>
            <person name="Nusbaum C."/>
            <person name="Birren B."/>
        </authorList>
    </citation>
    <scope>NUCLEOTIDE SEQUENCE [LARGE SCALE GENOMIC DNA]</scope>
    <source>
        <strain evidence="4 5">CBS 119918</strain>
    </source>
</reference>
<protein>
    <recommendedName>
        <fullName evidence="6">Oxidoreductase</fullName>
    </recommendedName>
</protein>
<comment type="similarity">
    <text evidence="1">Belongs to the short-chain dehydrogenases/reductases (SDR) family.</text>
</comment>
<dbReference type="EMBL" id="AMGV01000039">
    <property type="protein sequence ID" value="KEF50960.1"/>
    <property type="molecule type" value="Genomic_DNA"/>
</dbReference>
<name>A0A072P5R6_9EURO</name>
<dbReference type="SUPFAM" id="SSF51735">
    <property type="entry name" value="NAD(P)-binding Rossmann-fold domains"/>
    <property type="match status" value="1"/>
</dbReference>
<keyword evidence="5" id="KW-1185">Reference proteome</keyword>
<gene>
    <name evidence="4" type="ORF">A1O9_12978</name>
</gene>
<evidence type="ECO:0000313" key="5">
    <source>
        <dbReference type="Proteomes" id="UP000027920"/>
    </source>
</evidence>
<evidence type="ECO:0000313" key="4">
    <source>
        <dbReference type="EMBL" id="KEF50960.1"/>
    </source>
</evidence>
<proteinExistence type="inferred from homology"/>
<evidence type="ECO:0008006" key="6">
    <source>
        <dbReference type="Google" id="ProtNLM"/>
    </source>
</evidence>
<dbReference type="Gene3D" id="3.40.50.720">
    <property type="entry name" value="NAD(P)-binding Rossmann-like Domain"/>
    <property type="match status" value="1"/>
</dbReference>
<dbReference type="PRINTS" id="PR00081">
    <property type="entry name" value="GDHRDH"/>
</dbReference>
<dbReference type="VEuPathDB" id="FungiDB:A1O9_12978"/>
<dbReference type="PANTHER" id="PTHR43639">
    <property type="entry name" value="OXIDOREDUCTASE, SHORT-CHAIN DEHYDROGENASE/REDUCTASE FAMILY (AFU_ORTHOLOGUE AFUA_5G02870)"/>
    <property type="match status" value="1"/>
</dbReference>
<dbReference type="OrthoDB" id="294295at2759"/>
<keyword evidence="3" id="KW-0560">Oxidoreductase</keyword>
<dbReference type="STRING" id="1182545.A0A072P5R6"/>
<dbReference type="PRINTS" id="PR00080">
    <property type="entry name" value="SDRFAMILY"/>
</dbReference>